<name>A0A4S8KVA0_DENBC</name>
<accession>A0A4S8KVA0</accession>
<protein>
    <submittedName>
        <fullName evidence="1">Uncharacterized protein</fullName>
    </submittedName>
</protein>
<gene>
    <name evidence="1" type="ORF">K435DRAFT_520817</name>
</gene>
<sequence>MVCSRRLGHVAIDPLTSQGIVTSMKTGSFVGDMIAEGLLIWSGKPLLLKLAAEFEAWSKLKDEGADASVDRS</sequence>
<reference evidence="1 2" key="1">
    <citation type="journal article" date="2019" name="Nat. Ecol. Evol.">
        <title>Megaphylogeny resolves global patterns of mushroom evolution.</title>
        <authorList>
            <person name="Varga T."/>
            <person name="Krizsan K."/>
            <person name="Foldi C."/>
            <person name="Dima B."/>
            <person name="Sanchez-Garcia M."/>
            <person name="Sanchez-Ramirez S."/>
            <person name="Szollosi G.J."/>
            <person name="Szarkandi J.G."/>
            <person name="Papp V."/>
            <person name="Albert L."/>
            <person name="Andreopoulos W."/>
            <person name="Angelini C."/>
            <person name="Antonin V."/>
            <person name="Barry K.W."/>
            <person name="Bougher N.L."/>
            <person name="Buchanan P."/>
            <person name="Buyck B."/>
            <person name="Bense V."/>
            <person name="Catcheside P."/>
            <person name="Chovatia M."/>
            <person name="Cooper J."/>
            <person name="Damon W."/>
            <person name="Desjardin D."/>
            <person name="Finy P."/>
            <person name="Geml J."/>
            <person name="Haridas S."/>
            <person name="Hughes K."/>
            <person name="Justo A."/>
            <person name="Karasinski D."/>
            <person name="Kautmanova I."/>
            <person name="Kiss B."/>
            <person name="Kocsube S."/>
            <person name="Kotiranta H."/>
            <person name="LaButti K.M."/>
            <person name="Lechner B.E."/>
            <person name="Liimatainen K."/>
            <person name="Lipzen A."/>
            <person name="Lukacs Z."/>
            <person name="Mihaltcheva S."/>
            <person name="Morgado L.N."/>
            <person name="Niskanen T."/>
            <person name="Noordeloos M.E."/>
            <person name="Ohm R.A."/>
            <person name="Ortiz-Santana B."/>
            <person name="Ovrebo C."/>
            <person name="Racz N."/>
            <person name="Riley R."/>
            <person name="Savchenko A."/>
            <person name="Shiryaev A."/>
            <person name="Soop K."/>
            <person name="Spirin V."/>
            <person name="Szebenyi C."/>
            <person name="Tomsovsky M."/>
            <person name="Tulloss R.E."/>
            <person name="Uehling J."/>
            <person name="Grigoriev I.V."/>
            <person name="Vagvolgyi C."/>
            <person name="Papp T."/>
            <person name="Martin F.M."/>
            <person name="Miettinen O."/>
            <person name="Hibbett D.S."/>
            <person name="Nagy L.G."/>
        </authorList>
    </citation>
    <scope>NUCLEOTIDE SEQUENCE [LARGE SCALE GENOMIC DNA]</scope>
    <source>
        <strain evidence="1 2">CBS 962.96</strain>
    </source>
</reference>
<organism evidence="1 2">
    <name type="scientific">Dendrothele bispora (strain CBS 962.96)</name>
    <dbReference type="NCBI Taxonomy" id="1314807"/>
    <lineage>
        <taxon>Eukaryota</taxon>
        <taxon>Fungi</taxon>
        <taxon>Dikarya</taxon>
        <taxon>Basidiomycota</taxon>
        <taxon>Agaricomycotina</taxon>
        <taxon>Agaricomycetes</taxon>
        <taxon>Agaricomycetidae</taxon>
        <taxon>Agaricales</taxon>
        <taxon>Agaricales incertae sedis</taxon>
        <taxon>Dendrothele</taxon>
    </lineage>
</organism>
<dbReference type="EMBL" id="ML179988">
    <property type="protein sequence ID" value="THU79701.1"/>
    <property type="molecule type" value="Genomic_DNA"/>
</dbReference>
<keyword evidence="2" id="KW-1185">Reference proteome</keyword>
<evidence type="ECO:0000313" key="2">
    <source>
        <dbReference type="Proteomes" id="UP000297245"/>
    </source>
</evidence>
<evidence type="ECO:0000313" key="1">
    <source>
        <dbReference type="EMBL" id="THU79701.1"/>
    </source>
</evidence>
<dbReference type="AlphaFoldDB" id="A0A4S8KVA0"/>
<proteinExistence type="predicted"/>
<dbReference type="Proteomes" id="UP000297245">
    <property type="component" value="Unassembled WGS sequence"/>
</dbReference>